<keyword evidence="2 7" id="KW-0645">Protease</keyword>
<dbReference type="EC" id="3.4.15.5" evidence="9"/>
<evidence type="ECO:0000256" key="5">
    <source>
        <dbReference type="ARBA" id="ARBA00022833"/>
    </source>
</evidence>
<accession>A0ABN0BNN2</accession>
<gene>
    <name evidence="9" type="primary">dcp</name>
    <name evidence="9" type="ORF">BFAG_03229</name>
</gene>
<proteinExistence type="inferred from homology"/>
<reference evidence="9 10" key="1">
    <citation type="submission" date="2008-12" db="EMBL/GenBank/DDBJ databases">
        <title>Annotation of Bacteroides fragilis strain 3_1_12.</title>
        <authorList>
            <consortium name="The Broad Institute Genome Sequencing Platform"/>
            <person name="Ward D."/>
            <person name="Young S.K."/>
            <person name="Kodira C.D."/>
            <person name="Zeng Q."/>
            <person name="Koehrsen M."/>
            <person name="Alvarado L."/>
            <person name="Berlin A."/>
            <person name="Borenstein D."/>
            <person name="Chen Z."/>
            <person name="Engels R."/>
            <person name="Freedman E."/>
            <person name="Gellesch M."/>
            <person name="Goldberg J."/>
            <person name="Griggs A."/>
            <person name="Gujja S."/>
            <person name="Heiman D."/>
            <person name="Hepburn T."/>
            <person name="Howarth C."/>
            <person name="Jen D."/>
            <person name="Larson L."/>
            <person name="Lewis B."/>
            <person name="Mehta T."/>
            <person name="Park D."/>
            <person name="Pearson M."/>
            <person name="Roberts A."/>
            <person name="Saif S."/>
            <person name="Shea T."/>
            <person name="Shenoy N."/>
            <person name="Sisk P."/>
            <person name="Stolte C."/>
            <person name="Sykes S."/>
            <person name="Walk T."/>
            <person name="White J."/>
            <person name="Yandava C."/>
            <person name="Allen-Vercoe E."/>
            <person name="Strauss J."/>
            <person name="Ambrose C."/>
            <person name="Lander E."/>
            <person name="Nusbaum C."/>
            <person name="Galagan J."/>
            <person name="Birren B."/>
        </authorList>
    </citation>
    <scope>NUCLEOTIDE SEQUENCE [LARGE SCALE GENOMIC DNA]</scope>
    <source>
        <strain evidence="9 10">3_1_12</strain>
    </source>
</reference>
<keyword evidence="4 7" id="KW-0378">Hydrolase</keyword>
<evidence type="ECO:0000256" key="3">
    <source>
        <dbReference type="ARBA" id="ARBA00022723"/>
    </source>
</evidence>
<evidence type="ECO:0000259" key="8">
    <source>
        <dbReference type="Pfam" id="PF01432"/>
    </source>
</evidence>
<dbReference type="CDD" id="cd06456">
    <property type="entry name" value="M3A_DCP"/>
    <property type="match status" value="1"/>
</dbReference>
<dbReference type="Gene3D" id="3.40.390.10">
    <property type="entry name" value="Collagenase (Catalytic Domain)"/>
    <property type="match status" value="1"/>
</dbReference>
<name>A0ABN0BNN2_BACFG</name>
<dbReference type="GO" id="GO:0008241">
    <property type="term" value="F:peptidyl-dipeptidase activity"/>
    <property type="evidence" value="ECO:0007669"/>
    <property type="project" value="UniProtKB-EC"/>
</dbReference>
<evidence type="ECO:0000313" key="10">
    <source>
        <dbReference type="Proteomes" id="UP000005101"/>
    </source>
</evidence>
<sequence length="714" mass="81251">MIHYNIKSHKNMKKMLMAAGMAAVMTACGTSAQKAATDAGNPFLAEYSTPFGVPPFDRIKVEHYKEAFLKGMEEQKKEIDAIVNQRSVPDFDNTIAAFDQSGELLNKVNTVFYGLNSCNTNDEMQALNKELTPLLSAHRDDISLNPALFARVKEVYERREQLGLDKEQNKLLEETYKKFVRGGANLDSVDQAKLRQLNSEISMLQLTFGQNLLKETNAFRLVIDKEEDLAGLPESLVASAAEAAKSEGLEGEWLFTLHNPSVMPFLQYADNRELREKIFKGYINRGNNGNETDNNEIVKKLVTLRLEKAKLMGYADYASYVLEDRMAKNEENVYRLLNQIWTPGVAKAKEELVDIQAEIKKEGANFTPEGWDWRYYFEKAKKAKFSLDENEIRPYLELNNVRDGAFYVANKLYGITFSEINDIPKPHEEAQAFECKDKDGSHLGVLYMDFFPRSSKRAGAWCGTYRSQTYRDGKRLAPVVTIVCNFTKPSSGQPALLSADEASTLFHEFGHALHNLFKDVRFYGVSGVPRDFVELPSQVMEHWVFEPEVLKVYAKHYQTGEVIPSALIEKLDKSGKYGQGFATTEYLAASLLDMDYHVLKEIPGDMDIVKFETTVLKERGLPNQIPPRYRTTYFNHIMNSGYTAGYYSYIWAEVLDSDAFEAYRETGDLFNQEVASRFRRYILTPGGIDDAMNMYKNFRGKEPGIEPLLRNRGL</sequence>
<evidence type="ECO:0000256" key="4">
    <source>
        <dbReference type="ARBA" id="ARBA00022801"/>
    </source>
</evidence>
<organism evidence="9 10">
    <name type="scientific">Bacteroides fragilis 3_1_12</name>
    <dbReference type="NCBI Taxonomy" id="457424"/>
    <lineage>
        <taxon>Bacteria</taxon>
        <taxon>Pseudomonadati</taxon>
        <taxon>Bacteroidota</taxon>
        <taxon>Bacteroidia</taxon>
        <taxon>Bacteroidales</taxon>
        <taxon>Bacteroidaceae</taxon>
        <taxon>Bacteroides</taxon>
    </lineage>
</organism>
<evidence type="ECO:0000256" key="6">
    <source>
        <dbReference type="ARBA" id="ARBA00023049"/>
    </source>
</evidence>
<keyword evidence="5 7" id="KW-0862">Zinc</keyword>
<dbReference type="Pfam" id="PF01432">
    <property type="entry name" value="Peptidase_M3"/>
    <property type="match status" value="1"/>
</dbReference>
<dbReference type="PANTHER" id="PTHR43660">
    <property type="entry name" value="DIPEPTIDYL CARBOXYPEPTIDASE"/>
    <property type="match status" value="1"/>
</dbReference>
<dbReference type="InterPro" id="IPR024079">
    <property type="entry name" value="MetalloPept_cat_dom_sf"/>
</dbReference>
<dbReference type="PANTHER" id="PTHR43660:SF1">
    <property type="entry name" value="DIPEPTIDYL CARBOXYPEPTIDASE"/>
    <property type="match status" value="1"/>
</dbReference>
<keyword evidence="3 7" id="KW-0479">Metal-binding</keyword>
<dbReference type="EMBL" id="EQ973215">
    <property type="protein sequence ID" value="EFR54531.1"/>
    <property type="molecule type" value="Genomic_DNA"/>
</dbReference>
<dbReference type="InterPro" id="IPR024077">
    <property type="entry name" value="Neurolysin/TOP_dom2"/>
</dbReference>
<feature type="domain" description="Peptidase M3A/M3B catalytic" evidence="8">
    <location>
        <begin position="265"/>
        <end position="713"/>
    </location>
</feature>
<evidence type="ECO:0000256" key="7">
    <source>
        <dbReference type="RuleBase" id="RU003435"/>
    </source>
</evidence>
<dbReference type="SUPFAM" id="SSF55486">
    <property type="entry name" value="Metalloproteases ('zincins'), catalytic domain"/>
    <property type="match status" value="1"/>
</dbReference>
<evidence type="ECO:0000313" key="9">
    <source>
        <dbReference type="EMBL" id="EFR54531.1"/>
    </source>
</evidence>
<keyword evidence="6 7" id="KW-0482">Metalloprotease</keyword>
<dbReference type="InterPro" id="IPR001567">
    <property type="entry name" value="Pept_M3A_M3B_dom"/>
</dbReference>
<evidence type="ECO:0000256" key="1">
    <source>
        <dbReference type="ARBA" id="ARBA00006040"/>
    </source>
</evidence>
<comment type="cofactor">
    <cofactor evidence="7">
        <name>Zn(2+)</name>
        <dbReference type="ChEBI" id="CHEBI:29105"/>
    </cofactor>
    <text evidence="7">Binds 1 zinc ion.</text>
</comment>
<protein>
    <submittedName>
        <fullName evidence="9">Peptidyl-dipeptidase dcp</fullName>
        <ecNumber evidence="9">3.4.15.5</ecNumber>
    </submittedName>
</protein>
<comment type="similarity">
    <text evidence="1 7">Belongs to the peptidase M3 family.</text>
</comment>
<dbReference type="Gene3D" id="1.10.1370.10">
    <property type="entry name" value="Neurolysin, domain 3"/>
    <property type="match status" value="1"/>
</dbReference>
<dbReference type="Proteomes" id="UP000005101">
    <property type="component" value="Unassembled WGS sequence"/>
</dbReference>
<keyword evidence="10" id="KW-1185">Reference proteome</keyword>
<dbReference type="GO" id="GO:0004180">
    <property type="term" value="F:carboxypeptidase activity"/>
    <property type="evidence" value="ECO:0007669"/>
    <property type="project" value="UniProtKB-KW"/>
</dbReference>
<dbReference type="InterPro" id="IPR045090">
    <property type="entry name" value="Pept_M3A_M3B"/>
</dbReference>
<evidence type="ECO:0000256" key="2">
    <source>
        <dbReference type="ARBA" id="ARBA00022670"/>
    </source>
</evidence>
<dbReference type="PROSITE" id="PS51257">
    <property type="entry name" value="PROKAR_LIPOPROTEIN"/>
    <property type="match status" value="1"/>
</dbReference>
<dbReference type="InterPro" id="IPR034005">
    <property type="entry name" value="M3A_DCP"/>
</dbReference>
<keyword evidence="9" id="KW-0121">Carboxypeptidase</keyword>